<evidence type="ECO:0000256" key="5">
    <source>
        <dbReference type="SAM" id="Phobius"/>
    </source>
</evidence>
<keyword evidence="4 5" id="KW-0472">Membrane</keyword>
<dbReference type="InterPro" id="IPR011547">
    <property type="entry name" value="SLC26A/SulP_dom"/>
</dbReference>
<reference evidence="7" key="1">
    <citation type="journal article" date="2020" name="mSystems">
        <title>Genome- and Community-Level Interaction Insights into Carbon Utilization and Element Cycling Functions of Hydrothermarchaeota in Hydrothermal Sediment.</title>
        <authorList>
            <person name="Zhou Z."/>
            <person name="Liu Y."/>
            <person name="Xu W."/>
            <person name="Pan J."/>
            <person name="Luo Z.H."/>
            <person name="Li M."/>
        </authorList>
    </citation>
    <scope>NUCLEOTIDE SEQUENCE [LARGE SCALE GENOMIC DNA]</scope>
    <source>
        <strain evidence="7">HyVt-533</strain>
    </source>
</reference>
<organism evidence="7">
    <name type="scientific">Thermodesulfatator atlanticus</name>
    <dbReference type="NCBI Taxonomy" id="501497"/>
    <lineage>
        <taxon>Bacteria</taxon>
        <taxon>Pseudomonadati</taxon>
        <taxon>Thermodesulfobacteriota</taxon>
        <taxon>Thermodesulfobacteria</taxon>
        <taxon>Thermodesulfobacteriales</taxon>
        <taxon>Thermodesulfatatoraceae</taxon>
        <taxon>Thermodesulfatator</taxon>
    </lineage>
</organism>
<evidence type="ECO:0000256" key="1">
    <source>
        <dbReference type="ARBA" id="ARBA00004141"/>
    </source>
</evidence>
<dbReference type="AlphaFoldDB" id="A0A7V5P0X2"/>
<comment type="subcellular location">
    <subcellularLocation>
        <location evidence="1">Membrane</location>
        <topology evidence="1">Multi-pass membrane protein</topology>
    </subcellularLocation>
</comment>
<feature type="non-terminal residue" evidence="7">
    <location>
        <position position="307"/>
    </location>
</feature>
<feature type="transmembrane region" description="Helical" evidence="5">
    <location>
        <begin position="234"/>
        <end position="252"/>
    </location>
</feature>
<evidence type="ECO:0000256" key="2">
    <source>
        <dbReference type="ARBA" id="ARBA00022692"/>
    </source>
</evidence>
<evidence type="ECO:0000313" key="7">
    <source>
        <dbReference type="EMBL" id="HHI97869.1"/>
    </source>
</evidence>
<dbReference type="EMBL" id="DROK01000254">
    <property type="protein sequence ID" value="HHI97869.1"/>
    <property type="molecule type" value="Genomic_DNA"/>
</dbReference>
<sequence>MPCLRCHPSRQVEGKILKKKPETLKLEPEKLMELHYLAGVFDEYIKEEREKFKKIRAKLKRVFLKKAKCGQKVLFFPRDNIPDSCEILGSEVWRLKVGNGPLNPQHLTLFGGGEIVGAIPQGLPSFSKPLMDLQLAQKLLSAALIISLLGYMEAISIAKALAARTGQKLDANQELIGQGLANIAGSFFQSYPVSGSFSRSAVNYQAGAVSALSSVFTGLCVVATLLYFTPFLYYLPQAVLAAVVMNAVLGLLHVKEVARILKVFFPDGVICIITFLVTLYTAPHLDKGIILGVLLSIAVFFYHKMRP</sequence>
<evidence type="ECO:0000256" key="4">
    <source>
        <dbReference type="ARBA" id="ARBA00023136"/>
    </source>
</evidence>
<dbReference type="InterPro" id="IPR001902">
    <property type="entry name" value="SLC26A/SulP_fam"/>
</dbReference>
<feature type="transmembrane region" description="Helical" evidence="5">
    <location>
        <begin position="139"/>
        <end position="163"/>
    </location>
</feature>
<dbReference type="PANTHER" id="PTHR11814">
    <property type="entry name" value="SULFATE TRANSPORTER"/>
    <property type="match status" value="1"/>
</dbReference>
<dbReference type="GO" id="GO:0016020">
    <property type="term" value="C:membrane"/>
    <property type="evidence" value="ECO:0007669"/>
    <property type="project" value="UniProtKB-SubCell"/>
</dbReference>
<gene>
    <name evidence="7" type="ORF">ENJ96_08440</name>
</gene>
<keyword evidence="2 5" id="KW-0812">Transmembrane</keyword>
<feature type="transmembrane region" description="Helical" evidence="5">
    <location>
        <begin position="264"/>
        <end position="282"/>
    </location>
</feature>
<dbReference type="Pfam" id="PF00916">
    <property type="entry name" value="Sulfate_transp"/>
    <property type="match status" value="1"/>
</dbReference>
<dbReference type="GO" id="GO:0055085">
    <property type="term" value="P:transmembrane transport"/>
    <property type="evidence" value="ECO:0007669"/>
    <property type="project" value="InterPro"/>
</dbReference>
<name>A0A7V5P0X2_9BACT</name>
<protein>
    <submittedName>
        <fullName evidence="7">SulP family inorganic anion transporter</fullName>
    </submittedName>
</protein>
<feature type="transmembrane region" description="Helical" evidence="5">
    <location>
        <begin position="288"/>
        <end position="305"/>
    </location>
</feature>
<feature type="transmembrane region" description="Helical" evidence="5">
    <location>
        <begin position="206"/>
        <end position="228"/>
    </location>
</feature>
<proteinExistence type="predicted"/>
<keyword evidence="3 5" id="KW-1133">Transmembrane helix</keyword>
<evidence type="ECO:0000256" key="3">
    <source>
        <dbReference type="ARBA" id="ARBA00022989"/>
    </source>
</evidence>
<accession>A0A7V5P0X2</accession>
<evidence type="ECO:0000259" key="6">
    <source>
        <dbReference type="Pfam" id="PF00916"/>
    </source>
</evidence>
<feature type="domain" description="SLC26A/SulP transporter" evidence="6">
    <location>
        <begin position="114"/>
        <end position="274"/>
    </location>
</feature>
<comment type="caution">
    <text evidence="7">The sequence shown here is derived from an EMBL/GenBank/DDBJ whole genome shotgun (WGS) entry which is preliminary data.</text>
</comment>
<dbReference type="Proteomes" id="UP000886101">
    <property type="component" value="Unassembled WGS sequence"/>
</dbReference>